<proteinExistence type="predicted"/>
<gene>
    <name evidence="2" type="ORF">EHQ64_19310</name>
</gene>
<dbReference type="OrthoDB" id="320553at2"/>
<comment type="caution">
    <text evidence="2">The sequence shown here is derived from an EMBL/GenBank/DDBJ whole genome shotgun (WGS) entry which is preliminary data.</text>
</comment>
<keyword evidence="3" id="KW-1185">Reference proteome</keyword>
<reference evidence="2" key="1">
    <citation type="journal article" date="2019" name="PLoS Negl. Trop. Dis.">
        <title>Revisiting the worldwide diversity of Leptospira species in the environment.</title>
        <authorList>
            <person name="Vincent A.T."/>
            <person name="Schiettekatte O."/>
            <person name="Bourhy P."/>
            <person name="Veyrier F.J."/>
            <person name="Picardeau M."/>
        </authorList>
    </citation>
    <scope>NUCLEOTIDE SEQUENCE [LARGE SCALE GENOMIC DNA]</scope>
    <source>
        <strain evidence="2">201702455</strain>
    </source>
</reference>
<name>A0A4R9K156_9LEPT</name>
<dbReference type="RefSeq" id="WP_135651444.1">
    <property type="nucleotide sequence ID" value="NZ_RQGF01000042.1"/>
</dbReference>
<dbReference type="Proteomes" id="UP000297762">
    <property type="component" value="Unassembled WGS sequence"/>
</dbReference>
<feature type="domain" description="DUF4785" evidence="1">
    <location>
        <begin position="242"/>
        <end position="314"/>
    </location>
</feature>
<evidence type="ECO:0000313" key="2">
    <source>
        <dbReference type="EMBL" id="TGL58438.1"/>
    </source>
</evidence>
<dbReference type="EMBL" id="RQGF01000042">
    <property type="protein sequence ID" value="TGL58438.1"/>
    <property type="molecule type" value="Genomic_DNA"/>
</dbReference>
<organism evidence="2 3">
    <name type="scientific">Leptospira sarikeiensis</name>
    <dbReference type="NCBI Taxonomy" id="2484943"/>
    <lineage>
        <taxon>Bacteria</taxon>
        <taxon>Pseudomonadati</taxon>
        <taxon>Spirochaetota</taxon>
        <taxon>Spirochaetia</taxon>
        <taxon>Leptospirales</taxon>
        <taxon>Leptospiraceae</taxon>
        <taxon>Leptospira</taxon>
    </lineage>
</organism>
<evidence type="ECO:0000259" key="1">
    <source>
        <dbReference type="Pfam" id="PF20943"/>
    </source>
</evidence>
<sequence length="394" mass="44798">MNRMFLYILIAISILSIGLFVFRNDPDHPDRSERIEKNLFNDPSLGNGSETYSLWKEPDPESIVSDYRSWAEFPPDSRPLSRADIDVLEYRKVRVSPQIMPVRSGGIFKDSGFLCALEPEYHSLVEGENMRIFLYCFRAGNGAKERLDLKSVRLEARAGAKKSNIDIGLGNDNGLSGDDIAGDGRYTFLFRPRQEDWADMNITTNFKIHSDANSTEYSLSAGFFSSPVSPAKFVSKKFDDKLKDGSLQIFTEMDVKESGEYTIQANLYGAGEPIGTSRKEIYLKQGRQTISLEFFGRLFWRSRQSGPYTIKDLRAQLNTDVIQPDSLTGSPEEVESFLAKVKDDRPKRKLVPYSQDEFTTKAYRLEEFAEKEYDSPDKRKRIADLENLKSSLGP</sequence>
<protein>
    <recommendedName>
        <fullName evidence="1">DUF4785 domain-containing protein</fullName>
    </recommendedName>
</protein>
<dbReference type="AlphaFoldDB" id="A0A4R9K156"/>
<dbReference type="InterPro" id="IPR048295">
    <property type="entry name" value="DUF4785_C"/>
</dbReference>
<accession>A0A4R9K156</accession>
<evidence type="ECO:0000313" key="3">
    <source>
        <dbReference type="Proteomes" id="UP000297762"/>
    </source>
</evidence>
<dbReference type="Pfam" id="PF20943">
    <property type="entry name" value="DUF4785_3rd"/>
    <property type="match status" value="1"/>
</dbReference>